<dbReference type="GO" id="GO:0004553">
    <property type="term" value="F:hydrolase activity, hydrolyzing O-glycosyl compounds"/>
    <property type="evidence" value="ECO:0007669"/>
    <property type="project" value="InterPro"/>
</dbReference>
<dbReference type="InterPro" id="IPR001764">
    <property type="entry name" value="Glyco_hydro_3_N"/>
</dbReference>
<keyword evidence="2 6" id="KW-0378">Hydrolase</keyword>
<dbReference type="Pfam" id="PF00933">
    <property type="entry name" value="Glyco_hydro_3"/>
    <property type="match status" value="1"/>
</dbReference>
<keyword evidence="3" id="KW-0326">Glycosidase</keyword>
<evidence type="ECO:0000313" key="7">
    <source>
        <dbReference type="Proteomes" id="UP000482209"/>
    </source>
</evidence>
<protein>
    <submittedName>
        <fullName evidence="6">Glycoside hydrolase family 3 protein</fullName>
    </submittedName>
</protein>
<dbReference type="RefSeq" id="WP_154518989.1">
    <property type="nucleotide sequence ID" value="NZ_VUMT01000008.1"/>
</dbReference>
<dbReference type="PANTHER" id="PTHR30480:SF16">
    <property type="entry name" value="GLYCOSIDE HYDROLASE FAMILY 3 DOMAIN PROTEIN"/>
    <property type="match status" value="1"/>
</dbReference>
<evidence type="ECO:0000256" key="2">
    <source>
        <dbReference type="ARBA" id="ARBA00022801"/>
    </source>
</evidence>
<accession>A0A6L5XYH9</accession>
<comment type="similarity">
    <text evidence="1">Belongs to the glycosyl hydrolase 3 family.</text>
</comment>
<evidence type="ECO:0000256" key="1">
    <source>
        <dbReference type="ARBA" id="ARBA00005336"/>
    </source>
</evidence>
<dbReference type="InterPro" id="IPR050226">
    <property type="entry name" value="NagZ_Beta-hexosaminidase"/>
</dbReference>
<comment type="caution">
    <text evidence="6">The sequence shown here is derived from an EMBL/GenBank/DDBJ whole genome shotgun (WGS) entry which is preliminary data.</text>
</comment>
<feature type="coiled-coil region" evidence="4">
    <location>
        <begin position="306"/>
        <end position="333"/>
    </location>
</feature>
<dbReference type="PANTHER" id="PTHR30480">
    <property type="entry name" value="BETA-HEXOSAMINIDASE-RELATED"/>
    <property type="match status" value="1"/>
</dbReference>
<evidence type="ECO:0000313" key="6">
    <source>
        <dbReference type="EMBL" id="MSS63587.1"/>
    </source>
</evidence>
<dbReference type="SUPFAM" id="SSF51445">
    <property type="entry name" value="(Trans)glycosidases"/>
    <property type="match status" value="1"/>
</dbReference>
<evidence type="ECO:0000259" key="5">
    <source>
        <dbReference type="Pfam" id="PF00933"/>
    </source>
</evidence>
<sequence length="507" mass="56857">MNKKLEGLSLEEKVGQLFVSGFFGLWPTEEYLDLIEEEKLGNVILFSHNISDKKQLACLNKTLRKKIVKETGIIPFISVDEEGGVVTRLPKECAIMPSAMAQSQTKDRQLIYEGARITAEQLKQLGINMNLAPVLDINSNRQNPVIGVRSFGECSDDVCFYAKEVMKAHKEIGILCSGKHFPGHGDTDIDSHLGLPVIEKSRKELERQELVPFKEMIRKEIPAITIAHIVVKALEPLEIPCTISKTVLTDYLRKELNYQGLIISDCMEMKAMSEYGTIEENVISALKAGIDLIFISHTPSLVKRASKAVREAVKREEITMEELDKKVARILKAKETLSTLEEIDIAKAGTKEQLDFTNSFLEKTIQKEGKKEAFFLGENPIFIGIIPSNTTNVSDIARQPILFADYLANKYGGTKITLSLDPGEEELQQVKESLIGKTSVVVGTLNGHLYEGQKKLLSILDHSSLPVALATLRNPYDRVLIKKDIFFVPLYEYSERVIQIFAEYLVQ</sequence>
<reference evidence="6 7" key="1">
    <citation type="submission" date="2019-08" db="EMBL/GenBank/DDBJ databases">
        <title>In-depth cultivation of the pig gut microbiome towards novel bacterial diversity and tailored functional studies.</title>
        <authorList>
            <person name="Wylensek D."/>
            <person name="Hitch T.C.A."/>
            <person name="Clavel T."/>
        </authorList>
    </citation>
    <scope>NUCLEOTIDE SEQUENCE [LARGE SCALE GENOMIC DNA]</scope>
    <source>
        <strain evidence="6 7">WCA-693-APC-MOT-I</strain>
    </source>
</reference>
<dbReference type="GO" id="GO:0009254">
    <property type="term" value="P:peptidoglycan turnover"/>
    <property type="evidence" value="ECO:0007669"/>
    <property type="project" value="TreeGrafter"/>
</dbReference>
<feature type="domain" description="Glycoside hydrolase family 3 N-terminal" evidence="5">
    <location>
        <begin position="10"/>
        <end position="332"/>
    </location>
</feature>
<dbReference type="EMBL" id="VUMT01000008">
    <property type="protein sequence ID" value="MSS63587.1"/>
    <property type="molecule type" value="Genomic_DNA"/>
</dbReference>
<gene>
    <name evidence="6" type="ORF">FYJ58_06810</name>
</gene>
<keyword evidence="4" id="KW-0175">Coiled coil</keyword>
<dbReference type="GO" id="GO:0005975">
    <property type="term" value="P:carbohydrate metabolic process"/>
    <property type="evidence" value="ECO:0007669"/>
    <property type="project" value="InterPro"/>
</dbReference>
<evidence type="ECO:0000256" key="3">
    <source>
        <dbReference type="ARBA" id="ARBA00023295"/>
    </source>
</evidence>
<evidence type="ECO:0000256" key="4">
    <source>
        <dbReference type="SAM" id="Coils"/>
    </source>
</evidence>
<dbReference type="Gene3D" id="3.20.20.300">
    <property type="entry name" value="Glycoside hydrolase, family 3, N-terminal domain"/>
    <property type="match status" value="1"/>
</dbReference>
<dbReference type="InterPro" id="IPR036962">
    <property type="entry name" value="Glyco_hydro_3_N_sf"/>
</dbReference>
<keyword evidence="7" id="KW-1185">Reference proteome</keyword>
<dbReference type="Proteomes" id="UP000482209">
    <property type="component" value="Unassembled WGS sequence"/>
</dbReference>
<dbReference type="InterPro" id="IPR017853">
    <property type="entry name" value="GH"/>
</dbReference>
<name>A0A6L5XYH9_9FIRM</name>
<organism evidence="6 7">
    <name type="scientific">Velocimicrobium porci</name>
    <dbReference type="NCBI Taxonomy" id="2606634"/>
    <lineage>
        <taxon>Bacteria</taxon>
        <taxon>Bacillati</taxon>
        <taxon>Bacillota</taxon>
        <taxon>Clostridia</taxon>
        <taxon>Lachnospirales</taxon>
        <taxon>Lachnospiraceae</taxon>
        <taxon>Velocimicrobium</taxon>
    </lineage>
</organism>
<dbReference type="AlphaFoldDB" id="A0A6L5XYH9"/>
<proteinExistence type="inferred from homology"/>